<dbReference type="KEGG" id="mema:MMAB1_2531"/>
<protein>
    <submittedName>
        <fullName evidence="1">Uncharacterized protein</fullName>
    </submittedName>
</protein>
<sequence>MASAITIMYTEINNFDKVGVLNDEHGNRQVTIEILESIARNGQVFTLEHLHRQTQISKNQLLRVRRDRRGGARRSEGGYRPLARDCSARGTGDWVSRPWIGMVRCRSSAATAQAQHSFGCRWLFLLQVVLFLWVKGMRWRLQPI</sequence>
<proteinExistence type="predicted"/>
<organism evidence="1 2">
    <name type="scientific">Methanoculleus bourgensis</name>
    <dbReference type="NCBI Taxonomy" id="83986"/>
    <lineage>
        <taxon>Archaea</taxon>
        <taxon>Methanobacteriati</taxon>
        <taxon>Methanobacteriota</taxon>
        <taxon>Stenosarchaea group</taxon>
        <taxon>Methanomicrobia</taxon>
        <taxon>Methanomicrobiales</taxon>
        <taxon>Methanomicrobiaceae</taxon>
        <taxon>Methanoculleus</taxon>
    </lineage>
</organism>
<dbReference type="AlphaFoldDB" id="A0A0X3BQC8"/>
<evidence type="ECO:0000313" key="1">
    <source>
        <dbReference type="EMBL" id="CVK33744.1"/>
    </source>
</evidence>
<evidence type="ECO:0000313" key="2">
    <source>
        <dbReference type="Proteomes" id="UP000069850"/>
    </source>
</evidence>
<accession>A0A0X3BQC8</accession>
<reference evidence="1 2" key="1">
    <citation type="submission" date="2016-01" db="EMBL/GenBank/DDBJ databases">
        <authorList>
            <person name="Manzoor S."/>
        </authorList>
    </citation>
    <scope>NUCLEOTIDE SEQUENCE [LARGE SCALE GENOMIC DNA]</scope>
    <source>
        <strain evidence="1">Methanoculleus sp MAB1</strain>
    </source>
</reference>
<dbReference type="Proteomes" id="UP000069850">
    <property type="component" value="Chromosome 1"/>
</dbReference>
<gene>
    <name evidence="1" type="ORF">MMAB1_2531</name>
</gene>
<name>A0A0X3BQC8_9EURY</name>
<dbReference type="EMBL" id="LT158599">
    <property type="protein sequence ID" value="CVK33744.1"/>
    <property type="molecule type" value="Genomic_DNA"/>
</dbReference>